<feature type="domain" description="RING-CH-type" evidence="6">
    <location>
        <begin position="52"/>
        <end position="118"/>
    </location>
</feature>
<feature type="transmembrane region" description="Helical" evidence="5">
    <location>
        <begin position="131"/>
        <end position="154"/>
    </location>
</feature>
<dbReference type="Pfam" id="PF12906">
    <property type="entry name" value="RINGv"/>
    <property type="match status" value="1"/>
</dbReference>
<feature type="transmembrane region" description="Helical" evidence="5">
    <location>
        <begin position="201"/>
        <end position="225"/>
    </location>
</feature>
<dbReference type="Proteomes" id="UP000650467">
    <property type="component" value="Unassembled WGS sequence"/>
</dbReference>
<gene>
    <name evidence="7" type="ORF">HXX76_000192</name>
</gene>
<keyword evidence="3" id="KW-0862">Zinc</keyword>
<feature type="compositionally biased region" description="Low complexity" evidence="4">
    <location>
        <begin position="12"/>
        <end position="29"/>
    </location>
</feature>
<keyword evidence="5" id="KW-0812">Transmembrane</keyword>
<feature type="compositionally biased region" description="Gly residues" evidence="4">
    <location>
        <begin position="275"/>
        <end position="299"/>
    </location>
</feature>
<evidence type="ECO:0000313" key="7">
    <source>
        <dbReference type="EMBL" id="KAG2445580.1"/>
    </source>
</evidence>
<evidence type="ECO:0000256" key="5">
    <source>
        <dbReference type="SAM" id="Phobius"/>
    </source>
</evidence>
<keyword evidence="5" id="KW-1133">Transmembrane helix</keyword>
<keyword evidence="2" id="KW-0863">Zinc-finger</keyword>
<dbReference type="EMBL" id="JAEHOC010000001">
    <property type="protein sequence ID" value="KAG2445580.1"/>
    <property type="molecule type" value="Genomic_DNA"/>
</dbReference>
<dbReference type="PANTHER" id="PTHR46347">
    <property type="entry name" value="RING/FYVE/PHD ZINC FINGER SUPERFAMILY PROTEIN"/>
    <property type="match status" value="1"/>
</dbReference>
<keyword evidence="1" id="KW-0479">Metal-binding</keyword>
<dbReference type="AlphaFoldDB" id="A0A836B297"/>
<sequence>MSTKQEKEKEASPLLAGGASGNSSSAPDATDIVINVSPSSKPAVIASAKEDEDVPHEKTCRICMEPETKKEDPLISPCLCKGSTRYIHRACLAKWRATKVGTQAHYRCEICHFEYVYRRIWWARLLRARPVAFAIFMTTLVLVATLVGFIRYPWSNPAAYGAGGNFVLNVLAGLGVLGVLGLLGFVYCVCSGRATDGEGAIVIMIFVLIYTGLAYLCYALFGIFYKFVRSRLEHASYMVENIGEDGAGANGWRDWLFGKPVKSARSSNIGGAGDGAGTSANGGGGGGGGGGGPAGGDGKGASNVGDSSSGGKKWGPPEADCSKAPAKETMA</sequence>
<feature type="region of interest" description="Disordered" evidence="4">
    <location>
        <begin position="275"/>
        <end position="331"/>
    </location>
</feature>
<dbReference type="InterPro" id="IPR011016">
    <property type="entry name" value="Znf_RING-CH"/>
</dbReference>
<name>A0A836B297_CHLIN</name>
<keyword evidence="5" id="KW-0472">Membrane</keyword>
<evidence type="ECO:0000259" key="6">
    <source>
        <dbReference type="PROSITE" id="PS51292"/>
    </source>
</evidence>
<protein>
    <recommendedName>
        <fullName evidence="6">RING-CH-type domain-containing protein</fullName>
    </recommendedName>
</protein>
<accession>A0A836B297</accession>
<dbReference type="PROSITE" id="PS51292">
    <property type="entry name" value="ZF_RING_CH"/>
    <property type="match status" value="1"/>
</dbReference>
<dbReference type="Gene3D" id="3.30.40.10">
    <property type="entry name" value="Zinc/RING finger domain, C3HC4 (zinc finger)"/>
    <property type="match status" value="1"/>
</dbReference>
<evidence type="ECO:0000256" key="4">
    <source>
        <dbReference type="SAM" id="MobiDB-lite"/>
    </source>
</evidence>
<proteinExistence type="predicted"/>
<organism evidence="7 8">
    <name type="scientific">Chlamydomonas incerta</name>
    <dbReference type="NCBI Taxonomy" id="51695"/>
    <lineage>
        <taxon>Eukaryota</taxon>
        <taxon>Viridiplantae</taxon>
        <taxon>Chlorophyta</taxon>
        <taxon>core chlorophytes</taxon>
        <taxon>Chlorophyceae</taxon>
        <taxon>CS clade</taxon>
        <taxon>Chlamydomonadales</taxon>
        <taxon>Chlamydomonadaceae</taxon>
        <taxon>Chlamydomonas</taxon>
    </lineage>
</organism>
<dbReference type="CDD" id="cd16495">
    <property type="entry name" value="RING_CH-C4HC3_MARCH"/>
    <property type="match status" value="1"/>
</dbReference>
<dbReference type="SMART" id="SM00744">
    <property type="entry name" value="RINGv"/>
    <property type="match status" value="1"/>
</dbReference>
<dbReference type="InterPro" id="IPR013083">
    <property type="entry name" value="Znf_RING/FYVE/PHD"/>
</dbReference>
<dbReference type="OrthoDB" id="548857at2759"/>
<reference evidence="7" key="1">
    <citation type="journal article" date="2020" name="bioRxiv">
        <title>Comparative genomics of Chlamydomonas.</title>
        <authorList>
            <person name="Craig R.J."/>
            <person name="Hasan A.R."/>
            <person name="Ness R.W."/>
            <person name="Keightley P.D."/>
        </authorList>
    </citation>
    <scope>NUCLEOTIDE SEQUENCE</scope>
    <source>
        <strain evidence="7">SAG 7.73</strain>
    </source>
</reference>
<evidence type="ECO:0000256" key="1">
    <source>
        <dbReference type="ARBA" id="ARBA00022723"/>
    </source>
</evidence>
<feature type="compositionally biased region" description="Basic and acidic residues" evidence="4">
    <location>
        <begin position="1"/>
        <end position="11"/>
    </location>
</feature>
<comment type="caution">
    <text evidence="7">The sequence shown here is derived from an EMBL/GenBank/DDBJ whole genome shotgun (WGS) entry which is preliminary data.</text>
</comment>
<feature type="region of interest" description="Disordered" evidence="4">
    <location>
        <begin position="1"/>
        <end position="32"/>
    </location>
</feature>
<feature type="transmembrane region" description="Helical" evidence="5">
    <location>
        <begin position="166"/>
        <end position="189"/>
    </location>
</feature>
<dbReference type="PANTHER" id="PTHR46347:SF1">
    <property type="entry name" value="RING_FYVE_PHD ZINC FINGER SUPERFAMILY PROTEIN"/>
    <property type="match status" value="1"/>
</dbReference>
<evidence type="ECO:0000313" key="8">
    <source>
        <dbReference type="Proteomes" id="UP000650467"/>
    </source>
</evidence>
<evidence type="ECO:0000256" key="2">
    <source>
        <dbReference type="ARBA" id="ARBA00022771"/>
    </source>
</evidence>
<dbReference type="SUPFAM" id="SSF57850">
    <property type="entry name" value="RING/U-box"/>
    <property type="match status" value="1"/>
</dbReference>
<keyword evidence="8" id="KW-1185">Reference proteome</keyword>
<evidence type="ECO:0000256" key="3">
    <source>
        <dbReference type="ARBA" id="ARBA00022833"/>
    </source>
</evidence>
<dbReference type="GO" id="GO:0008270">
    <property type="term" value="F:zinc ion binding"/>
    <property type="evidence" value="ECO:0007669"/>
    <property type="project" value="UniProtKB-KW"/>
</dbReference>